<feature type="domain" description="Transcription regulator TrmB N-terminal" evidence="1">
    <location>
        <begin position="30"/>
        <end position="79"/>
    </location>
</feature>
<dbReference type="InterPro" id="IPR036388">
    <property type="entry name" value="WH-like_DNA-bd_sf"/>
</dbReference>
<evidence type="ECO:0000313" key="2">
    <source>
        <dbReference type="EMBL" id="RRJ33531.1"/>
    </source>
</evidence>
<dbReference type="EMBL" id="RRCH01000003">
    <property type="protein sequence ID" value="RRJ33531.1"/>
    <property type="molecule type" value="Genomic_DNA"/>
</dbReference>
<dbReference type="OrthoDB" id="198396at2157"/>
<dbReference type="SUPFAM" id="SSF46785">
    <property type="entry name" value="Winged helix' DNA-binding domain"/>
    <property type="match status" value="1"/>
</dbReference>
<protein>
    <submittedName>
        <fullName evidence="2">TrmB family transcriptional regulator</fullName>
    </submittedName>
</protein>
<reference evidence="2 3" key="1">
    <citation type="submission" date="2018-11" db="EMBL/GenBank/DDBJ databases">
        <title>Taxonoimc description of Halomarina strain SPP-AMP-1.</title>
        <authorList>
            <person name="Pal Y."/>
            <person name="Srinivasana K."/>
            <person name="Verma A."/>
            <person name="Kumar P."/>
        </authorList>
    </citation>
    <scope>NUCLEOTIDE SEQUENCE [LARGE SCALE GENOMIC DNA]</scope>
    <source>
        <strain evidence="2 3">SPP-AMP-1</strain>
    </source>
</reference>
<dbReference type="AlphaFoldDB" id="A0A3P3RJ48"/>
<dbReference type="InterPro" id="IPR036390">
    <property type="entry name" value="WH_DNA-bd_sf"/>
</dbReference>
<dbReference type="Pfam" id="PF01978">
    <property type="entry name" value="TrmB"/>
    <property type="match status" value="1"/>
</dbReference>
<proteinExistence type="predicted"/>
<dbReference type="Proteomes" id="UP000282322">
    <property type="component" value="Unassembled WGS sequence"/>
</dbReference>
<dbReference type="InterPro" id="IPR002831">
    <property type="entry name" value="Tscrpt_reg_TrmB_N"/>
</dbReference>
<name>A0A3P3RJ48_9EURY</name>
<gene>
    <name evidence="2" type="ORF">EIK79_01655</name>
</gene>
<evidence type="ECO:0000313" key="3">
    <source>
        <dbReference type="Proteomes" id="UP000282322"/>
    </source>
</evidence>
<keyword evidence="3" id="KW-1185">Reference proteome</keyword>
<organism evidence="2 3">
    <name type="scientific">Halocatena pleomorpha</name>
    <dbReference type="NCBI Taxonomy" id="1785090"/>
    <lineage>
        <taxon>Archaea</taxon>
        <taxon>Methanobacteriati</taxon>
        <taxon>Methanobacteriota</taxon>
        <taxon>Stenosarchaea group</taxon>
        <taxon>Halobacteria</taxon>
        <taxon>Halobacteriales</taxon>
        <taxon>Natronomonadaceae</taxon>
        <taxon>Halocatena</taxon>
    </lineage>
</organism>
<comment type="caution">
    <text evidence="2">The sequence shown here is derived from an EMBL/GenBank/DDBJ whole genome shotgun (WGS) entry which is preliminary data.</text>
</comment>
<dbReference type="Gene3D" id="1.10.10.10">
    <property type="entry name" value="Winged helix-like DNA-binding domain superfamily/Winged helix DNA-binding domain"/>
    <property type="match status" value="1"/>
</dbReference>
<accession>A0A3P3RJ48</accession>
<evidence type="ECO:0000259" key="1">
    <source>
        <dbReference type="Pfam" id="PF01978"/>
    </source>
</evidence>
<sequence>MHPPSRKRLQSVFEQLSNDRKLDLLGYAAEQGEFTVTELKIDLDLPHTTAHEYCRELQSAGLLERKQGKPARYAPVDFEFHLSPGVIATAVETESETLDYLVNTYGQDSIDAILDIWDAVEDGELTYREASATVEIEHVDFLRGASELGLFER</sequence>